<sequence length="974" mass="110260">MVRNYVRKTQRGKWSEENMKKAIDDVKNKKLSIRQAAEQHEVPKSTLERHWKGRVVHPGKVNLGKYEQALNSDLEEELVEHVKKMQEMFFGITGETLRALAFQLANANGIPVPFNINNRKAGKDWLLCFLKRHPDLSLQQPEPTSLSRATGFNRTQVGRFFDLLKATYEKEAITAENVYNVDETGITCVQKPEKIIVKKGIKQVGRITSAEWGKSVTAVCAMSAIGNYVPPIFIFPQKRMAMGLMQDAPPGSRGFASPSGWIDSNIFLEWLKHFKKYVNPSIDKKVLLILDNDVSHLTLPAIEFARQNGIIMLSIPPHTSHRLQPLVRTFFGPLKTYYHQAIDHWMITNYGKCVQSSQVCGFFCTAYSKAATVQKAVNGFKSAGIMPFNPDIFDETDFPPSMVTEIHAVDSPELEADGATTIQVKQEVVEETVPALSTTAQALRVKLENIAEVLDNYQVDSVPEYCIDDLQELDGASLLKLFTKYGLSNNGVSQYRCQISSHDCDRVYAGHDQKECREMMISHLLEHVKTYREKAAKYPHFYKKKRLKPCQPIIVRSEPDYSDYNDPVASQPLPSKQQNTFVSASLMNPIIARLTTEVSRSNIVALSDTTDLPSIDILPDMETERLLSTPDPKEALMSAVSLKRNQTTSQSSLDDAKKKSINTRGSRKKIIQERNRILHQRRQERVRKHFSNQPRVLIRDAVKSRLPLEPKPVENPFPSRNYRPIRPKPADGSIPTPLTSNRYVEKKVPPRKRKKPATHLKQVKAKKAPSRPPPPPQSSENSSSSEDDGSSEQGTTDTEEKTKGKYSFQLPRKKTLLSSLRNNRERRLRMMRVVQGPKIKKEKVAMAKINTQNSDSTIKTGDNSEILQVQPAKLEPSMEPSSNCLPSSLKDRKQFPPKRHLPSILRRNKPKPLLKNDNIASIQIKECMSLAREEIMSTKGGNDSSSEYEIVEVVSKSSPKQFRDYETFLYGVML</sequence>
<dbReference type="Gene3D" id="1.10.10.60">
    <property type="entry name" value="Homeodomain-like"/>
    <property type="match status" value="1"/>
</dbReference>
<feature type="region of interest" description="Disordered" evidence="4">
    <location>
        <begin position="642"/>
        <end position="670"/>
    </location>
</feature>
<dbReference type="Pfam" id="PF03221">
    <property type="entry name" value="HTH_Tnp_Tc5"/>
    <property type="match status" value="1"/>
</dbReference>
<proteinExistence type="predicted"/>
<protein>
    <recommendedName>
        <fullName evidence="5">HTH CENPB-type domain-containing protein</fullName>
    </recommendedName>
</protein>
<dbReference type="PANTHER" id="PTHR19303:SF74">
    <property type="entry name" value="POGO TRANSPOSABLE ELEMENT WITH KRAB DOMAIN"/>
    <property type="match status" value="1"/>
</dbReference>
<feature type="compositionally biased region" description="Basic residues" evidence="4">
    <location>
        <begin position="749"/>
        <end position="769"/>
    </location>
</feature>
<dbReference type="InterPro" id="IPR004875">
    <property type="entry name" value="DDE_SF_endonuclease_dom"/>
</dbReference>
<dbReference type="Proteomes" id="UP001642483">
    <property type="component" value="Unassembled WGS sequence"/>
</dbReference>
<comment type="caution">
    <text evidence="6">The sequence shown here is derived from an EMBL/GenBank/DDBJ whole genome shotgun (WGS) entry which is preliminary data.</text>
</comment>
<dbReference type="Gene3D" id="3.30.420.10">
    <property type="entry name" value="Ribonuclease H-like superfamily/Ribonuclease H"/>
    <property type="match status" value="1"/>
</dbReference>
<feature type="region of interest" description="Disordered" evidence="4">
    <location>
        <begin position="708"/>
        <end position="824"/>
    </location>
</feature>
<keyword evidence="7" id="KW-1185">Reference proteome</keyword>
<comment type="subcellular location">
    <subcellularLocation>
        <location evidence="1">Nucleus</location>
    </subcellularLocation>
</comment>
<dbReference type="InterPro" id="IPR009057">
    <property type="entry name" value="Homeodomain-like_sf"/>
</dbReference>
<evidence type="ECO:0000256" key="2">
    <source>
        <dbReference type="ARBA" id="ARBA00023125"/>
    </source>
</evidence>
<evidence type="ECO:0000256" key="4">
    <source>
        <dbReference type="SAM" id="MobiDB-lite"/>
    </source>
</evidence>
<organism evidence="6 7">
    <name type="scientific">Clavelina lepadiformis</name>
    <name type="common">Light-bulb sea squirt</name>
    <name type="synonym">Ascidia lepadiformis</name>
    <dbReference type="NCBI Taxonomy" id="159417"/>
    <lineage>
        <taxon>Eukaryota</taxon>
        <taxon>Metazoa</taxon>
        <taxon>Chordata</taxon>
        <taxon>Tunicata</taxon>
        <taxon>Ascidiacea</taxon>
        <taxon>Aplousobranchia</taxon>
        <taxon>Clavelinidae</taxon>
        <taxon>Clavelina</taxon>
    </lineage>
</organism>
<evidence type="ECO:0000313" key="7">
    <source>
        <dbReference type="Proteomes" id="UP001642483"/>
    </source>
</evidence>
<dbReference type="InterPro" id="IPR007889">
    <property type="entry name" value="HTH_Psq"/>
</dbReference>
<dbReference type="InterPro" id="IPR050863">
    <property type="entry name" value="CenT-Element_Derived"/>
</dbReference>
<dbReference type="InterPro" id="IPR036397">
    <property type="entry name" value="RNaseH_sf"/>
</dbReference>
<dbReference type="Pfam" id="PF03184">
    <property type="entry name" value="DDE_1"/>
    <property type="match status" value="1"/>
</dbReference>
<accession>A0ABP0FF63</accession>
<keyword evidence="3" id="KW-0539">Nucleus</keyword>
<reference evidence="6 7" key="1">
    <citation type="submission" date="2024-02" db="EMBL/GenBank/DDBJ databases">
        <authorList>
            <person name="Daric V."/>
            <person name="Darras S."/>
        </authorList>
    </citation>
    <scope>NUCLEOTIDE SEQUENCE [LARGE SCALE GENOMIC DNA]</scope>
</reference>
<dbReference type="InterPro" id="IPR006600">
    <property type="entry name" value="HTH_CenpB_DNA-bd_dom"/>
</dbReference>
<evidence type="ECO:0000256" key="3">
    <source>
        <dbReference type="ARBA" id="ARBA00023242"/>
    </source>
</evidence>
<dbReference type="EMBL" id="CAWYQH010000046">
    <property type="protein sequence ID" value="CAK8678314.1"/>
    <property type="molecule type" value="Genomic_DNA"/>
</dbReference>
<name>A0ABP0FF63_CLALP</name>
<dbReference type="Pfam" id="PF05225">
    <property type="entry name" value="HTH_psq"/>
    <property type="match status" value="1"/>
</dbReference>
<evidence type="ECO:0000259" key="5">
    <source>
        <dbReference type="PROSITE" id="PS51253"/>
    </source>
</evidence>
<gene>
    <name evidence="6" type="ORF">CVLEPA_LOCUS8241</name>
</gene>
<feature type="compositionally biased region" description="Polar residues" evidence="4">
    <location>
        <begin position="643"/>
        <end position="653"/>
    </location>
</feature>
<keyword evidence="2" id="KW-0238">DNA-binding</keyword>
<dbReference type="PANTHER" id="PTHR19303">
    <property type="entry name" value="TRANSPOSON"/>
    <property type="match status" value="1"/>
</dbReference>
<evidence type="ECO:0000313" key="6">
    <source>
        <dbReference type="EMBL" id="CAK8678314.1"/>
    </source>
</evidence>
<dbReference type="SUPFAM" id="SSF46689">
    <property type="entry name" value="Homeodomain-like"/>
    <property type="match status" value="1"/>
</dbReference>
<feature type="compositionally biased region" description="Basic residues" evidence="4">
    <location>
        <begin position="659"/>
        <end position="669"/>
    </location>
</feature>
<evidence type="ECO:0000256" key="1">
    <source>
        <dbReference type="ARBA" id="ARBA00004123"/>
    </source>
</evidence>
<dbReference type="PROSITE" id="PS51253">
    <property type="entry name" value="HTH_CENPB"/>
    <property type="match status" value="1"/>
</dbReference>
<feature type="domain" description="HTH CENPB-type" evidence="5">
    <location>
        <begin position="62"/>
        <end position="139"/>
    </location>
</feature>